<dbReference type="EMBL" id="JOWA01000111">
    <property type="protein sequence ID" value="KEZ40914.1"/>
    <property type="molecule type" value="Genomic_DNA"/>
</dbReference>
<organism evidence="1 2">
    <name type="scientific">Pseudallescheria apiosperma</name>
    <name type="common">Scedosporium apiospermum</name>
    <dbReference type="NCBI Taxonomy" id="563466"/>
    <lineage>
        <taxon>Eukaryota</taxon>
        <taxon>Fungi</taxon>
        <taxon>Dikarya</taxon>
        <taxon>Ascomycota</taxon>
        <taxon>Pezizomycotina</taxon>
        <taxon>Sordariomycetes</taxon>
        <taxon>Hypocreomycetidae</taxon>
        <taxon>Microascales</taxon>
        <taxon>Microascaceae</taxon>
        <taxon>Scedosporium</taxon>
    </lineage>
</organism>
<dbReference type="VEuPathDB" id="FungiDB:SAPIO_CDS7805"/>
<sequence>MGEPHLCGIATKASRAPPMATPQLEGAYAAISRAAPSDANSRSDSDDLILCEGAGTALPLTIIVEDFFPLINVMDRNNSTGPVDPDKVDAEKRVTVNQSEDQGNFRSSKFTGTTLTHLNFSG</sequence>
<accession>A0A084G0Q2</accession>
<comment type="caution">
    <text evidence="1">The sequence shown here is derived from an EMBL/GenBank/DDBJ whole genome shotgun (WGS) entry which is preliminary data.</text>
</comment>
<gene>
    <name evidence="1" type="ORF">SAPIO_CDS7805</name>
</gene>
<dbReference type="KEGG" id="sapo:SAPIO_CDS7805"/>
<dbReference type="GeneID" id="27726877"/>
<evidence type="ECO:0000313" key="2">
    <source>
        <dbReference type="Proteomes" id="UP000028545"/>
    </source>
</evidence>
<dbReference type="Proteomes" id="UP000028545">
    <property type="component" value="Unassembled WGS sequence"/>
</dbReference>
<keyword evidence="2" id="KW-1185">Reference proteome</keyword>
<name>A0A084G0Q2_PSEDA</name>
<evidence type="ECO:0000313" key="1">
    <source>
        <dbReference type="EMBL" id="KEZ40914.1"/>
    </source>
</evidence>
<dbReference type="HOGENOM" id="CLU_2028076_0_0_1"/>
<proteinExistence type="predicted"/>
<reference evidence="1 2" key="1">
    <citation type="journal article" date="2014" name="Genome Announc.">
        <title>Draft genome sequence of the pathogenic fungus Scedosporium apiospermum.</title>
        <authorList>
            <person name="Vandeputte P."/>
            <person name="Ghamrawi S."/>
            <person name="Rechenmann M."/>
            <person name="Iltis A."/>
            <person name="Giraud S."/>
            <person name="Fleury M."/>
            <person name="Thornton C."/>
            <person name="Delhaes L."/>
            <person name="Meyer W."/>
            <person name="Papon N."/>
            <person name="Bouchara J.P."/>
        </authorList>
    </citation>
    <scope>NUCLEOTIDE SEQUENCE [LARGE SCALE GENOMIC DNA]</scope>
    <source>
        <strain evidence="1 2">IHEM 14462</strain>
    </source>
</reference>
<protein>
    <submittedName>
        <fullName evidence="1">Uncharacterized protein</fullName>
    </submittedName>
</protein>
<dbReference type="RefSeq" id="XP_016640713.1">
    <property type="nucleotide sequence ID" value="XM_016789596.1"/>
</dbReference>
<dbReference type="AlphaFoldDB" id="A0A084G0Q2"/>